<evidence type="ECO:0000313" key="10">
    <source>
        <dbReference type="Proteomes" id="UP000001037"/>
    </source>
</evidence>
<dbReference type="EMBL" id="CP002838">
    <property type="protein sequence ID" value="AEM38567.1"/>
    <property type="molecule type" value="Genomic_DNA"/>
</dbReference>
<feature type="binding site" evidence="7">
    <location>
        <position position="68"/>
    </location>
    <ligand>
        <name>Mg(2+)</name>
        <dbReference type="ChEBI" id="CHEBI:18420"/>
    </ligand>
</feature>
<feature type="binding site" evidence="7">
    <location>
        <begin position="171"/>
        <end position="172"/>
    </location>
    <ligand>
        <name>substrate</name>
    </ligand>
</feature>
<dbReference type="InterPro" id="IPR029001">
    <property type="entry name" value="ITPase-like_fam"/>
</dbReference>
<evidence type="ECO:0000256" key="3">
    <source>
        <dbReference type="ARBA" id="ARBA00022741"/>
    </source>
</evidence>
<dbReference type="RefSeq" id="WP_014026244.1">
    <property type="nucleotide sequence ID" value="NC_015931.1"/>
</dbReference>
<dbReference type="GO" id="GO:0009117">
    <property type="term" value="P:nucleotide metabolic process"/>
    <property type="evidence" value="ECO:0007669"/>
    <property type="project" value="UniProtKB-KW"/>
</dbReference>
<dbReference type="EC" id="3.6.1.66" evidence="7"/>
<evidence type="ECO:0000256" key="6">
    <source>
        <dbReference type="ARBA" id="ARBA00023080"/>
    </source>
</evidence>
<evidence type="ECO:0000313" key="9">
    <source>
        <dbReference type="EMBL" id="AEM38567.1"/>
    </source>
</evidence>
<keyword evidence="6 7" id="KW-0546">Nucleotide metabolism</keyword>
<evidence type="ECO:0000256" key="4">
    <source>
        <dbReference type="ARBA" id="ARBA00022801"/>
    </source>
</evidence>
<keyword evidence="3 7" id="KW-0547">Nucleotide-binding</keyword>
<keyword evidence="2 7" id="KW-0479">Metal-binding</keyword>
<evidence type="ECO:0000256" key="8">
    <source>
        <dbReference type="RuleBase" id="RU003781"/>
    </source>
</evidence>
<comment type="catalytic activity">
    <reaction evidence="7">
        <text>dITP + H2O = dIMP + diphosphate + H(+)</text>
        <dbReference type="Rhea" id="RHEA:28342"/>
        <dbReference type="ChEBI" id="CHEBI:15377"/>
        <dbReference type="ChEBI" id="CHEBI:15378"/>
        <dbReference type="ChEBI" id="CHEBI:33019"/>
        <dbReference type="ChEBI" id="CHEBI:61194"/>
        <dbReference type="ChEBI" id="CHEBI:61382"/>
        <dbReference type="EC" id="3.6.1.66"/>
    </reaction>
</comment>
<dbReference type="GeneID" id="11139166"/>
<name>G0ED08_PYRF1</name>
<evidence type="ECO:0000256" key="2">
    <source>
        <dbReference type="ARBA" id="ARBA00022723"/>
    </source>
</evidence>
<dbReference type="PANTHER" id="PTHR11067">
    <property type="entry name" value="INOSINE TRIPHOSPHATE PYROPHOSPHATASE/HAM1 PROTEIN"/>
    <property type="match status" value="1"/>
</dbReference>
<comment type="catalytic activity">
    <reaction evidence="7">
        <text>XTP + H2O = XMP + diphosphate + H(+)</text>
        <dbReference type="Rhea" id="RHEA:28610"/>
        <dbReference type="ChEBI" id="CHEBI:15377"/>
        <dbReference type="ChEBI" id="CHEBI:15378"/>
        <dbReference type="ChEBI" id="CHEBI:33019"/>
        <dbReference type="ChEBI" id="CHEBI:57464"/>
        <dbReference type="ChEBI" id="CHEBI:61314"/>
        <dbReference type="EC" id="3.6.1.66"/>
    </reaction>
</comment>
<evidence type="ECO:0000256" key="7">
    <source>
        <dbReference type="HAMAP-Rule" id="MF_01405"/>
    </source>
</evidence>
<dbReference type="OrthoDB" id="372108at2157"/>
<accession>G0ED08</accession>
<dbReference type="GO" id="GO:0035870">
    <property type="term" value="F:dITP diphosphatase activity"/>
    <property type="evidence" value="ECO:0007669"/>
    <property type="project" value="UniProtKB-UniRule"/>
</dbReference>
<feature type="binding site" evidence="7">
    <location>
        <position position="166"/>
    </location>
    <ligand>
        <name>substrate</name>
    </ligand>
</feature>
<evidence type="ECO:0000256" key="5">
    <source>
        <dbReference type="ARBA" id="ARBA00022842"/>
    </source>
</evidence>
<comment type="cofactor">
    <cofactor evidence="7">
        <name>Mg(2+)</name>
        <dbReference type="ChEBI" id="CHEBI:18420"/>
    </cofactor>
    <text evidence="7">Binds 1 Mg(2+) ion per subunit.</text>
</comment>
<dbReference type="GO" id="GO:0046872">
    <property type="term" value="F:metal ion binding"/>
    <property type="evidence" value="ECO:0007669"/>
    <property type="project" value="UniProtKB-KW"/>
</dbReference>
<feature type="binding site" evidence="7">
    <location>
        <position position="69"/>
    </location>
    <ligand>
        <name>substrate</name>
    </ligand>
</feature>
<dbReference type="GO" id="GO:0017111">
    <property type="term" value="F:ribonucleoside triphosphate phosphatase activity"/>
    <property type="evidence" value="ECO:0007669"/>
    <property type="project" value="InterPro"/>
</dbReference>
<dbReference type="InterPro" id="IPR020922">
    <property type="entry name" value="dITP/XTP_pyrophosphatase"/>
</dbReference>
<feature type="binding site" evidence="7">
    <location>
        <begin position="143"/>
        <end position="146"/>
    </location>
    <ligand>
        <name>substrate</name>
    </ligand>
</feature>
<dbReference type="CDD" id="cd00515">
    <property type="entry name" value="HAM1"/>
    <property type="match status" value="1"/>
</dbReference>
<sequence>MRLRLYFVTSNWGKFEEARMVMKECGVELVMEPRVPKVEVQSLDVSEVARWAAYTAYLATGRPVVVEDTGLYIDALGGFPGAMAAHVYKTIGVEGILKLMENVENRRARFVTSVVAVIPPHIVEARGTVEGVITRESRGSGGFGFDPIFQPLGADKTFAEMSIEEKNRYSHRARAFRALCEQLKRLGLV</sequence>
<feature type="active site" description="Proton acceptor" evidence="7">
    <location>
        <position position="68"/>
    </location>
</feature>
<dbReference type="PANTHER" id="PTHR11067:SF9">
    <property type="entry name" value="INOSINE TRIPHOSPHATE PYROPHOSPHATASE"/>
    <property type="match status" value="1"/>
</dbReference>
<dbReference type="GO" id="GO:0036220">
    <property type="term" value="F:ITP diphosphatase activity"/>
    <property type="evidence" value="ECO:0007669"/>
    <property type="project" value="UniProtKB-UniRule"/>
</dbReference>
<dbReference type="HAMAP" id="MF_01405">
    <property type="entry name" value="Non_canon_purine_NTPase"/>
    <property type="match status" value="1"/>
</dbReference>
<dbReference type="GO" id="GO:0036222">
    <property type="term" value="F:XTP diphosphatase activity"/>
    <property type="evidence" value="ECO:0007669"/>
    <property type="project" value="UniProtKB-UniRule"/>
</dbReference>
<organism evidence="9 10">
    <name type="scientific">Pyrolobus fumarii (strain DSM 11204 / 1A)</name>
    <dbReference type="NCBI Taxonomy" id="694429"/>
    <lineage>
        <taxon>Archaea</taxon>
        <taxon>Thermoproteota</taxon>
        <taxon>Thermoprotei</taxon>
        <taxon>Desulfurococcales</taxon>
        <taxon>Pyrodictiaceae</taxon>
        <taxon>Pyrolobus</taxon>
    </lineage>
</organism>
<dbReference type="Proteomes" id="UP000001037">
    <property type="component" value="Chromosome"/>
</dbReference>
<dbReference type="Gene3D" id="3.90.950.10">
    <property type="match status" value="1"/>
</dbReference>
<dbReference type="eggNOG" id="arCOG04184">
    <property type="taxonomic scope" value="Archaea"/>
</dbReference>
<dbReference type="GO" id="GO:0009146">
    <property type="term" value="P:purine nucleoside triphosphate catabolic process"/>
    <property type="evidence" value="ECO:0007669"/>
    <property type="project" value="UniProtKB-UniRule"/>
</dbReference>
<dbReference type="KEGG" id="pfm:Pyrfu_0698"/>
<dbReference type="GO" id="GO:0005737">
    <property type="term" value="C:cytoplasm"/>
    <property type="evidence" value="ECO:0007669"/>
    <property type="project" value="TreeGrafter"/>
</dbReference>
<gene>
    <name evidence="9" type="ordered locus">Pyrfu_0698</name>
</gene>
<dbReference type="HOGENOM" id="CLU_082080_0_2_2"/>
<comment type="function">
    <text evidence="7">Pyrophosphatase that catalyzes the hydrolysis of nucleoside triphosphates to their monophosphate derivatives, with a high preference for the non-canonical purine nucleotides XTP (xanthosine triphosphate), dITP (deoxyinosine triphosphate) and ITP. Seems to function as a house-cleaning enzyme that removes non-canonical purine nucleotides from the nucleotide pool, thus preventing their incorporation into DNA/RNA and avoiding chromosomal lesions.</text>
</comment>
<reference evidence="9 10" key="1">
    <citation type="journal article" date="2011" name="Stand. Genomic Sci.">
        <title>Complete genome sequence of the hyperthermophilic chemolithoautotroph Pyrolobus fumarii type strain (1A).</title>
        <authorList>
            <person name="Anderson I."/>
            <person name="Goker M."/>
            <person name="Nolan M."/>
            <person name="Lucas S."/>
            <person name="Hammon N."/>
            <person name="Deshpande S."/>
            <person name="Cheng J.F."/>
            <person name="Tapia R."/>
            <person name="Han C."/>
            <person name="Goodwin L."/>
            <person name="Pitluck S."/>
            <person name="Huntemann M."/>
            <person name="Liolios K."/>
            <person name="Ivanova N."/>
            <person name="Pagani I."/>
            <person name="Mavromatis K."/>
            <person name="Ovchinikova G."/>
            <person name="Pati A."/>
            <person name="Chen A."/>
            <person name="Palaniappan K."/>
            <person name="Land M."/>
            <person name="Hauser L."/>
            <person name="Brambilla E.M."/>
            <person name="Huber H."/>
            <person name="Yasawong M."/>
            <person name="Rohde M."/>
            <person name="Spring S."/>
            <person name="Abt B."/>
            <person name="Sikorski J."/>
            <person name="Wirth R."/>
            <person name="Detter J.C."/>
            <person name="Woyke T."/>
            <person name="Bristow J."/>
            <person name="Eisen J.A."/>
            <person name="Markowitz V."/>
            <person name="Hugenholtz P."/>
            <person name="Kyrpides N.C."/>
            <person name="Klenk H.P."/>
            <person name="Lapidus A."/>
        </authorList>
    </citation>
    <scope>NUCLEOTIDE SEQUENCE [LARGE SCALE GENOMIC DNA]</scope>
    <source>
        <strain evidence="10">DSM 11204 / 1A</strain>
    </source>
</reference>
<feature type="binding site" evidence="7">
    <location>
        <position position="39"/>
    </location>
    <ligand>
        <name>Mg(2+)</name>
        <dbReference type="ChEBI" id="CHEBI:18420"/>
    </ligand>
</feature>
<dbReference type="AlphaFoldDB" id="G0ED08"/>
<comment type="similarity">
    <text evidence="1 7 8">Belongs to the HAM1 NTPase family.</text>
</comment>
<dbReference type="FunCoup" id="G0ED08">
    <property type="interactions" value="193"/>
</dbReference>
<dbReference type="InterPro" id="IPR002637">
    <property type="entry name" value="RdgB/HAM1"/>
</dbReference>
<dbReference type="GO" id="GO:0000166">
    <property type="term" value="F:nucleotide binding"/>
    <property type="evidence" value="ECO:0007669"/>
    <property type="project" value="UniProtKB-KW"/>
</dbReference>
<evidence type="ECO:0000256" key="1">
    <source>
        <dbReference type="ARBA" id="ARBA00008023"/>
    </source>
</evidence>
<keyword evidence="10" id="KW-1185">Reference proteome</keyword>
<protein>
    <recommendedName>
        <fullName evidence="7">dITP/XTP pyrophosphatase</fullName>
        <ecNumber evidence="7">3.6.1.66</ecNumber>
    </recommendedName>
    <alternativeName>
        <fullName evidence="7">Non-canonical purine NTP pyrophosphatase</fullName>
    </alternativeName>
    <alternativeName>
        <fullName evidence="7">Non-standard purine NTP pyrophosphatase</fullName>
    </alternativeName>
    <alternativeName>
        <fullName evidence="7">Nucleoside-triphosphate diphosphatase</fullName>
    </alternativeName>
    <alternativeName>
        <fullName evidence="7">Nucleoside-triphosphate pyrophosphatase</fullName>
        <shortName evidence="7">NTPase</shortName>
    </alternativeName>
</protein>
<feature type="binding site" evidence="7">
    <location>
        <begin position="9"/>
        <end position="14"/>
    </location>
    <ligand>
        <name>substrate</name>
    </ligand>
</feature>
<dbReference type="Pfam" id="PF01725">
    <property type="entry name" value="Ham1p_like"/>
    <property type="match status" value="1"/>
</dbReference>
<proteinExistence type="inferred from homology"/>
<dbReference type="SUPFAM" id="SSF52972">
    <property type="entry name" value="ITPase-like"/>
    <property type="match status" value="1"/>
</dbReference>
<comment type="catalytic activity">
    <reaction evidence="7">
        <text>ITP + H2O = IMP + diphosphate + H(+)</text>
        <dbReference type="Rhea" id="RHEA:29399"/>
        <dbReference type="ChEBI" id="CHEBI:15377"/>
        <dbReference type="ChEBI" id="CHEBI:15378"/>
        <dbReference type="ChEBI" id="CHEBI:33019"/>
        <dbReference type="ChEBI" id="CHEBI:58053"/>
        <dbReference type="ChEBI" id="CHEBI:61402"/>
        <dbReference type="EC" id="3.6.1.66"/>
    </reaction>
</comment>
<dbReference type="NCBIfam" id="TIGR00042">
    <property type="entry name" value="RdgB/HAM1 family non-canonical purine NTP pyrophosphatase"/>
    <property type="match status" value="1"/>
</dbReference>
<keyword evidence="5 7" id="KW-0460">Magnesium</keyword>
<dbReference type="STRING" id="694429.Pyrfu_0698"/>
<dbReference type="InParanoid" id="G0ED08"/>
<comment type="subunit">
    <text evidence="7">Homodimer.</text>
</comment>
<keyword evidence="4 7" id="KW-0378">Hydrolase</keyword>